<keyword evidence="4" id="KW-1185">Reference proteome</keyword>
<dbReference type="HOGENOM" id="CLU_1962382_0_0_1"/>
<dbReference type="EnsemblMetazoa" id="tetur63g00040.1">
    <property type="protein sequence ID" value="tetur63g00040.1"/>
    <property type="gene ID" value="tetur63g00040"/>
</dbReference>
<protein>
    <recommendedName>
        <fullName evidence="2">OBG-type G domain-containing protein</fullName>
    </recommendedName>
</protein>
<dbReference type="STRING" id="32264.T1L671"/>
<dbReference type="SUPFAM" id="SSF52540">
    <property type="entry name" value="P-loop containing nucleoside triphosphate hydrolases"/>
    <property type="match status" value="1"/>
</dbReference>
<dbReference type="InterPro" id="IPR031167">
    <property type="entry name" value="G_OBG"/>
</dbReference>
<accession>T1L671</accession>
<dbReference type="Gene3D" id="3.40.50.300">
    <property type="entry name" value="P-loop containing nucleotide triphosphate hydrolases"/>
    <property type="match status" value="1"/>
</dbReference>
<dbReference type="InterPro" id="IPR027417">
    <property type="entry name" value="P-loop_NTPase"/>
</dbReference>
<dbReference type="Pfam" id="PF01926">
    <property type="entry name" value="MMR_HSR1"/>
    <property type="match status" value="1"/>
</dbReference>
<dbReference type="GO" id="GO:0005739">
    <property type="term" value="C:mitochondrion"/>
    <property type="evidence" value="ECO:0007669"/>
    <property type="project" value="TreeGrafter"/>
</dbReference>
<keyword evidence="1" id="KW-0547">Nucleotide-binding</keyword>
<sequence>MPKPKIARQGGKGGSYETNYIGQPGQYREIIIDLKLIADVGKLRFVGFPNAGKSTLLTAISKAKPKIASYAFTTLAPNIGTIEYSDLTKITCADLPGLIEGAHDNVGLGHEFLKHVERTKLFLFVFHAVGF</sequence>
<reference evidence="3" key="2">
    <citation type="submission" date="2015-06" db="UniProtKB">
        <authorList>
            <consortium name="EnsemblMetazoa"/>
        </authorList>
    </citation>
    <scope>IDENTIFICATION</scope>
</reference>
<evidence type="ECO:0000313" key="4">
    <source>
        <dbReference type="Proteomes" id="UP000015104"/>
    </source>
</evidence>
<organism evidence="3 4">
    <name type="scientific">Tetranychus urticae</name>
    <name type="common">Two-spotted spider mite</name>
    <dbReference type="NCBI Taxonomy" id="32264"/>
    <lineage>
        <taxon>Eukaryota</taxon>
        <taxon>Metazoa</taxon>
        <taxon>Ecdysozoa</taxon>
        <taxon>Arthropoda</taxon>
        <taxon>Chelicerata</taxon>
        <taxon>Arachnida</taxon>
        <taxon>Acari</taxon>
        <taxon>Acariformes</taxon>
        <taxon>Trombidiformes</taxon>
        <taxon>Prostigmata</taxon>
        <taxon>Eleutherengona</taxon>
        <taxon>Raphignathae</taxon>
        <taxon>Tetranychoidea</taxon>
        <taxon>Tetranychidae</taxon>
        <taxon>Tetranychus</taxon>
    </lineage>
</organism>
<name>T1L671_TETUR</name>
<dbReference type="EMBL" id="CAEY01001670">
    <property type="status" value="NOT_ANNOTATED_CDS"/>
    <property type="molecule type" value="Genomic_DNA"/>
</dbReference>
<dbReference type="GO" id="GO:0003924">
    <property type="term" value="F:GTPase activity"/>
    <property type="evidence" value="ECO:0007669"/>
    <property type="project" value="InterPro"/>
</dbReference>
<proteinExistence type="predicted"/>
<dbReference type="GO" id="GO:0005525">
    <property type="term" value="F:GTP binding"/>
    <property type="evidence" value="ECO:0007669"/>
    <property type="project" value="InterPro"/>
</dbReference>
<dbReference type="PANTHER" id="PTHR11702:SF43">
    <property type="entry name" value="GTP-BINDING PROTEIN 10"/>
    <property type="match status" value="1"/>
</dbReference>
<evidence type="ECO:0000256" key="1">
    <source>
        <dbReference type="ARBA" id="ARBA00022741"/>
    </source>
</evidence>
<dbReference type="InterPro" id="IPR045086">
    <property type="entry name" value="OBG_GTPase"/>
</dbReference>
<evidence type="ECO:0000259" key="2">
    <source>
        <dbReference type="PROSITE" id="PS51710"/>
    </source>
</evidence>
<dbReference type="PANTHER" id="PTHR11702">
    <property type="entry name" value="DEVELOPMENTALLY REGULATED GTP-BINDING PROTEIN-RELATED"/>
    <property type="match status" value="1"/>
</dbReference>
<feature type="domain" description="OBG-type G" evidence="2">
    <location>
        <begin position="41"/>
        <end position="131"/>
    </location>
</feature>
<dbReference type="AlphaFoldDB" id="T1L671"/>
<dbReference type="eggNOG" id="KOG1489">
    <property type="taxonomic scope" value="Eukaryota"/>
</dbReference>
<dbReference type="PROSITE" id="PS51710">
    <property type="entry name" value="G_OBG"/>
    <property type="match status" value="1"/>
</dbReference>
<dbReference type="PRINTS" id="PR00326">
    <property type="entry name" value="GTP1OBG"/>
</dbReference>
<dbReference type="InterPro" id="IPR006073">
    <property type="entry name" value="GTP-bd"/>
</dbReference>
<dbReference type="Proteomes" id="UP000015104">
    <property type="component" value="Unassembled WGS sequence"/>
</dbReference>
<evidence type="ECO:0000313" key="3">
    <source>
        <dbReference type="EnsemblMetazoa" id="tetur63g00040.1"/>
    </source>
</evidence>
<reference evidence="4" key="1">
    <citation type="submission" date="2011-08" db="EMBL/GenBank/DDBJ databases">
        <authorList>
            <person name="Rombauts S."/>
        </authorList>
    </citation>
    <scope>NUCLEOTIDE SEQUENCE</scope>
    <source>
        <strain evidence="4">London</strain>
    </source>
</reference>